<dbReference type="SUPFAM" id="SSF81321">
    <property type="entry name" value="Family A G protein-coupled receptor-like"/>
    <property type="match status" value="1"/>
</dbReference>
<reference evidence="3 4" key="1">
    <citation type="journal article" date="2019" name="Commun. Biol.">
        <title>The bagworm genome reveals a unique fibroin gene that provides high tensile strength.</title>
        <authorList>
            <person name="Kono N."/>
            <person name="Nakamura H."/>
            <person name="Ohtoshi R."/>
            <person name="Tomita M."/>
            <person name="Numata K."/>
            <person name="Arakawa K."/>
        </authorList>
    </citation>
    <scope>NUCLEOTIDE SEQUENCE [LARGE SCALE GENOMIC DNA]</scope>
</reference>
<dbReference type="EMBL" id="BGZK01000924">
    <property type="protein sequence ID" value="GBP65276.1"/>
    <property type="molecule type" value="Genomic_DNA"/>
</dbReference>
<evidence type="ECO:0000256" key="1">
    <source>
        <dbReference type="SAM" id="MobiDB-lite"/>
    </source>
</evidence>
<dbReference type="Gene3D" id="1.20.1070.10">
    <property type="entry name" value="Rhodopsin 7-helix transmembrane proteins"/>
    <property type="match status" value="1"/>
</dbReference>
<dbReference type="OrthoDB" id="2101615at2759"/>
<protein>
    <submittedName>
        <fullName evidence="3">Melanopsin-B</fullName>
    </submittedName>
</protein>
<dbReference type="STRING" id="151549.A0A4C1XMV6"/>
<sequence>MSPKRNAIRHPAMETTNIWQFLNLMVVVHVGSRLTNRLDFTSSATCVLSLRGASHVVDPNAFDVDATVLGAARFGIVLWTPLNIILFNLVCSDFSVALLGNPFTLISALFHRWIFGHNMCVLYGFFMALLDEQIVMYSATHMAARTHAPREGRPRQRGDMNPKKTN</sequence>
<feature type="transmembrane region" description="Helical" evidence="2">
    <location>
        <begin position="110"/>
        <end position="130"/>
    </location>
</feature>
<name>A0A4C1XMV6_EUMVA</name>
<dbReference type="Proteomes" id="UP000299102">
    <property type="component" value="Unassembled WGS sequence"/>
</dbReference>
<keyword evidence="2" id="KW-0812">Transmembrane</keyword>
<feature type="region of interest" description="Disordered" evidence="1">
    <location>
        <begin position="146"/>
        <end position="166"/>
    </location>
</feature>
<organism evidence="3 4">
    <name type="scientific">Eumeta variegata</name>
    <name type="common">Bagworm moth</name>
    <name type="synonym">Eumeta japonica</name>
    <dbReference type="NCBI Taxonomy" id="151549"/>
    <lineage>
        <taxon>Eukaryota</taxon>
        <taxon>Metazoa</taxon>
        <taxon>Ecdysozoa</taxon>
        <taxon>Arthropoda</taxon>
        <taxon>Hexapoda</taxon>
        <taxon>Insecta</taxon>
        <taxon>Pterygota</taxon>
        <taxon>Neoptera</taxon>
        <taxon>Endopterygota</taxon>
        <taxon>Lepidoptera</taxon>
        <taxon>Glossata</taxon>
        <taxon>Ditrysia</taxon>
        <taxon>Tineoidea</taxon>
        <taxon>Psychidae</taxon>
        <taxon>Oiketicinae</taxon>
        <taxon>Eumeta</taxon>
    </lineage>
</organism>
<keyword evidence="2" id="KW-1133">Transmembrane helix</keyword>
<accession>A0A4C1XMV6</accession>
<feature type="transmembrane region" description="Helical" evidence="2">
    <location>
        <begin position="76"/>
        <end position="98"/>
    </location>
</feature>
<feature type="compositionally biased region" description="Basic and acidic residues" evidence="1">
    <location>
        <begin position="148"/>
        <end position="166"/>
    </location>
</feature>
<evidence type="ECO:0000313" key="3">
    <source>
        <dbReference type="EMBL" id="GBP65276.1"/>
    </source>
</evidence>
<keyword evidence="2" id="KW-0472">Membrane</keyword>
<keyword evidence="4" id="KW-1185">Reference proteome</keyword>
<comment type="caution">
    <text evidence="3">The sequence shown here is derived from an EMBL/GenBank/DDBJ whole genome shotgun (WGS) entry which is preliminary data.</text>
</comment>
<evidence type="ECO:0000313" key="4">
    <source>
        <dbReference type="Proteomes" id="UP000299102"/>
    </source>
</evidence>
<dbReference type="AlphaFoldDB" id="A0A4C1XMV6"/>
<proteinExistence type="predicted"/>
<gene>
    <name evidence="3" type="primary">opn4b</name>
    <name evidence="3" type="ORF">EVAR_37124_1</name>
</gene>
<evidence type="ECO:0000256" key="2">
    <source>
        <dbReference type="SAM" id="Phobius"/>
    </source>
</evidence>